<accession>A0A166YJ16</accession>
<protein>
    <submittedName>
        <fullName evidence="2">F-box domain-containing protein</fullName>
    </submittedName>
</protein>
<gene>
    <name evidence="2" type="ORF">CT0861_06374</name>
</gene>
<dbReference type="STRING" id="708197.A0A166YJ16"/>
<name>A0A166YJ16_9PEZI</name>
<evidence type="ECO:0000313" key="3">
    <source>
        <dbReference type="Proteomes" id="UP000076552"/>
    </source>
</evidence>
<dbReference type="AlphaFoldDB" id="A0A166YJ16"/>
<dbReference type="SUPFAM" id="SSF81383">
    <property type="entry name" value="F-box domain"/>
    <property type="match status" value="1"/>
</dbReference>
<feature type="non-terminal residue" evidence="2">
    <location>
        <position position="1"/>
    </location>
</feature>
<dbReference type="Proteomes" id="UP000076552">
    <property type="component" value="Unassembled WGS sequence"/>
</dbReference>
<organism evidence="2 3">
    <name type="scientific">Colletotrichum tofieldiae</name>
    <dbReference type="NCBI Taxonomy" id="708197"/>
    <lineage>
        <taxon>Eukaryota</taxon>
        <taxon>Fungi</taxon>
        <taxon>Dikarya</taxon>
        <taxon>Ascomycota</taxon>
        <taxon>Pezizomycotina</taxon>
        <taxon>Sordariomycetes</taxon>
        <taxon>Hypocreomycetidae</taxon>
        <taxon>Glomerellales</taxon>
        <taxon>Glomerellaceae</taxon>
        <taxon>Colletotrichum</taxon>
        <taxon>Colletotrichum spaethianum species complex</taxon>
    </lineage>
</organism>
<dbReference type="PROSITE" id="PS50181">
    <property type="entry name" value="FBOX"/>
    <property type="match status" value="1"/>
</dbReference>
<evidence type="ECO:0000259" key="1">
    <source>
        <dbReference type="PROSITE" id="PS50181"/>
    </source>
</evidence>
<dbReference type="InterPro" id="IPR036047">
    <property type="entry name" value="F-box-like_dom_sf"/>
</dbReference>
<keyword evidence="3" id="KW-1185">Reference proteome</keyword>
<sequence length="329" mass="36503">LRNICTNTIIATPPTSNMSAIRSPIDSLPNELLIAILSTFKSRELLPLTLVDRRFNATATTVLQHRLLHTAKMEGHEMMLESYHPVARQSTPSMTCRFLGLSFLNHTWTGEQDMDLRDLSQLYSHFLPVVSEETRRMRRVFGRRLPGAPLEQEIGDEPVTQELVLDDGELFSQLCTSASLIKSGPNPGLLASHSNITNGVVRVWRHWLAKAAASSALCPTGGCTDESTILWTDAAKNVGLRFRVTEVTQERLPPYRGVDEDPPVAYSLYYEELLVRTSHVLLAMEKSAVQEVVNSGFVMQLNAKSAHAVETVLMAPTLSPFLPQPVAVM</sequence>
<proteinExistence type="predicted"/>
<feature type="domain" description="F-box" evidence="1">
    <location>
        <begin position="22"/>
        <end position="71"/>
    </location>
</feature>
<evidence type="ECO:0000313" key="2">
    <source>
        <dbReference type="EMBL" id="KZL77716.1"/>
    </source>
</evidence>
<dbReference type="InterPro" id="IPR001810">
    <property type="entry name" value="F-box_dom"/>
</dbReference>
<dbReference type="EMBL" id="LFIV01000006">
    <property type="protein sequence ID" value="KZL77716.1"/>
    <property type="molecule type" value="Genomic_DNA"/>
</dbReference>
<comment type="caution">
    <text evidence="2">The sequence shown here is derived from an EMBL/GenBank/DDBJ whole genome shotgun (WGS) entry which is preliminary data.</text>
</comment>
<reference evidence="2 3" key="1">
    <citation type="submission" date="2015-06" db="EMBL/GenBank/DDBJ databases">
        <title>Survival trade-offs in plant roots during colonization by closely related pathogenic and mutualistic fungi.</title>
        <authorList>
            <person name="Hacquard S."/>
            <person name="Kracher B."/>
            <person name="Hiruma K."/>
            <person name="Weinman A."/>
            <person name="Muench P."/>
            <person name="Garrido Oter R."/>
            <person name="Ver Loren van Themaat E."/>
            <person name="Dallerey J.-F."/>
            <person name="Damm U."/>
            <person name="Henrissat B."/>
            <person name="Lespinet O."/>
            <person name="Thon M."/>
            <person name="Kemen E."/>
            <person name="McHardy A.C."/>
            <person name="Schulze-Lefert P."/>
            <person name="O'Connell R.J."/>
        </authorList>
    </citation>
    <scope>NUCLEOTIDE SEQUENCE [LARGE SCALE GENOMIC DNA]</scope>
    <source>
        <strain evidence="2 3">0861</strain>
    </source>
</reference>